<dbReference type="GO" id="GO:0003690">
    <property type="term" value="F:double-stranded DNA binding"/>
    <property type="evidence" value="ECO:0007669"/>
    <property type="project" value="TreeGrafter"/>
</dbReference>
<feature type="non-terminal residue" evidence="2">
    <location>
        <position position="152"/>
    </location>
</feature>
<dbReference type="SUPFAM" id="SSF82199">
    <property type="entry name" value="SET domain"/>
    <property type="match status" value="1"/>
</dbReference>
<reference evidence="2" key="1">
    <citation type="journal article" date="2019" name="Sci. Rep.">
        <title>Draft genome of Tanacetum cinerariifolium, the natural source of mosquito coil.</title>
        <authorList>
            <person name="Yamashiro T."/>
            <person name="Shiraishi A."/>
            <person name="Satake H."/>
            <person name="Nakayama K."/>
        </authorList>
    </citation>
    <scope>NUCLEOTIDE SEQUENCE</scope>
</reference>
<dbReference type="InterPro" id="IPR001214">
    <property type="entry name" value="SET_dom"/>
</dbReference>
<dbReference type="PANTHER" id="PTHR45660:SF95">
    <property type="entry name" value="SU(VAR)3-9-4-LIKE PROTEIN-RELATED"/>
    <property type="match status" value="1"/>
</dbReference>
<dbReference type="Pfam" id="PF00856">
    <property type="entry name" value="SET"/>
    <property type="match status" value="1"/>
</dbReference>
<keyword evidence="2" id="KW-0808">Transferase</keyword>
<gene>
    <name evidence="2" type="ORF">Tci_877938</name>
</gene>
<dbReference type="EMBL" id="BKCJ011221874">
    <property type="protein sequence ID" value="GFD05969.1"/>
    <property type="molecule type" value="Genomic_DNA"/>
</dbReference>
<organism evidence="2">
    <name type="scientific">Tanacetum cinerariifolium</name>
    <name type="common">Dalmatian daisy</name>
    <name type="synonym">Chrysanthemum cinerariifolium</name>
    <dbReference type="NCBI Taxonomy" id="118510"/>
    <lineage>
        <taxon>Eukaryota</taxon>
        <taxon>Viridiplantae</taxon>
        <taxon>Streptophyta</taxon>
        <taxon>Embryophyta</taxon>
        <taxon>Tracheophyta</taxon>
        <taxon>Spermatophyta</taxon>
        <taxon>Magnoliopsida</taxon>
        <taxon>eudicotyledons</taxon>
        <taxon>Gunneridae</taxon>
        <taxon>Pentapetalae</taxon>
        <taxon>asterids</taxon>
        <taxon>campanulids</taxon>
        <taxon>Asterales</taxon>
        <taxon>Asteraceae</taxon>
        <taxon>Asteroideae</taxon>
        <taxon>Anthemideae</taxon>
        <taxon>Anthemidinae</taxon>
        <taxon>Tanacetum</taxon>
    </lineage>
</organism>
<feature type="domain" description="SET" evidence="1">
    <location>
        <begin position="32"/>
        <end position="152"/>
    </location>
</feature>
<evidence type="ECO:0000313" key="2">
    <source>
        <dbReference type="EMBL" id="GFD05969.1"/>
    </source>
</evidence>
<keyword evidence="2" id="KW-0489">Methyltransferase</keyword>
<dbReference type="InterPro" id="IPR046341">
    <property type="entry name" value="SET_dom_sf"/>
</dbReference>
<name>A0A699T9D4_TANCI</name>
<accession>A0A699T9D4</accession>
<proteinExistence type="predicted"/>
<dbReference type="GO" id="GO:0042054">
    <property type="term" value="F:histone methyltransferase activity"/>
    <property type="evidence" value="ECO:0007669"/>
    <property type="project" value="TreeGrafter"/>
</dbReference>
<dbReference type="InterPro" id="IPR051357">
    <property type="entry name" value="H3K9_HMTase_SUVAR3-9"/>
</dbReference>
<dbReference type="Gene3D" id="2.170.270.10">
    <property type="entry name" value="SET domain"/>
    <property type="match status" value="1"/>
</dbReference>
<comment type="caution">
    <text evidence="2">The sequence shown here is derived from an EMBL/GenBank/DDBJ whole genome shotgun (WGS) entry which is preliminary data.</text>
</comment>
<dbReference type="PANTHER" id="PTHR45660">
    <property type="entry name" value="HISTONE-LYSINE N-METHYLTRANSFERASE SETMAR"/>
    <property type="match status" value="1"/>
</dbReference>
<evidence type="ECO:0000259" key="1">
    <source>
        <dbReference type="PROSITE" id="PS50280"/>
    </source>
</evidence>
<dbReference type="PROSITE" id="PS50280">
    <property type="entry name" value="SET"/>
    <property type="match status" value="1"/>
</dbReference>
<dbReference type="GO" id="GO:0032259">
    <property type="term" value="P:methylation"/>
    <property type="evidence" value="ECO:0007669"/>
    <property type="project" value="UniProtKB-KW"/>
</dbReference>
<protein>
    <submittedName>
        <fullName evidence="2">Histone-lysine N-methyltransferase, H3 lysine-9 specific SUVH4-like isoform X1</fullName>
    </submittedName>
</protein>
<sequence>LIEAKDVVFECGPNCGCEPGRINRISQRKIKYQLEVFRTSDRGWAVKTKDLIPSGAPVCEYIGKLQRTGEMDKVASNEYIFEIDCEQTIKGIGGRERRLGVASGSESGSVVDSELEAADESDPEFCIDAGSIGNVARFINHSCDLNLFVQCV</sequence>
<dbReference type="AlphaFoldDB" id="A0A699T9D4"/>
<feature type="non-terminal residue" evidence="2">
    <location>
        <position position="1"/>
    </location>
</feature>